<feature type="domain" description="Peptidase C39-like" evidence="2">
    <location>
        <begin position="55"/>
        <end position="181"/>
    </location>
</feature>
<reference evidence="3 4" key="1">
    <citation type="submission" date="2016-06" db="EMBL/GenBank/DDBJ databases">
        <authorList>
            <person name="Kjaerup R.B."/>
            <person name="Dalgaard T.S."/>
            <person name="Juul-Madsen H.R."/>
        </authorList>
    </citation>
    <scope>NUCLEOTIDE SEQUENCE [LARGE SCALE GENOMIC DNA]</scope>
    <source>
        <strain evidence="3 4">1276495.2</strain>
    </source>
</reference>
<gene>
    <name evidence="3" type="ORF">A5640_27045</name>
</gene>
<dbReference type="Pfam" id="PF13529">
    <property type="entry name" value="Peptidase_C39_2"/>
    <property type="match status" value="1"/>
</dbReference>
<comment type="caution">
    <text evidence="3">The sequence shown here is derived from an EMBL/GenBank/DDBJ whole genome shotgun (WGS) entry which is preliminary data.</text>
</comment>
<proteinExistence type="predicted"/>
<evidence type="ECO:0000313" key="4">
    <source>
        <dbReference type="Proteomes" id="UP000093925"/>
    </source>
</evidence>
<dbReference type="Proteomes" id="UP000093925">
    <property type="component" value="Unassembled WGS sequence"/>
</dbReference>
<organism evidence="3 4">
    <name type="scientific">Mycobacterium asiaticum</name>
    <dbReference type="NCBI Taxonomy" id="1790"/>
    <lineage>
        <taxon>Bacteria</taxon>
        <taxon>Bacillati</taxon>
        <taxon>Actinomycetota</taxon>
        <taxon>Actinomycetes</taxon>
        <taxon>Mycobacteriales</taxon>
        <taxon>Mycobacteriaceae</taxon>
        <taxon>Mycobacterium</taxon>
    </lineage>
</organism>
<keyword evidence="1" id="KW-0732">Signal</keyword>
<dbReference type="AlphaFoldDB" id="A0A1A3L0E3"/>
<evidence type="ECO:0000259" key="2">
    <source>
        <dbReference type="Pfam" id="PF13529"/>
    </source>
</evidence>
<feature type="chain" id="PRO_5038375666" description="Peptidase C39-like domain-containing protein" evidence="1">
    <location>
        <begin position="34"/>
        <end position="214"/>
    </location>
</feature>
<evidence type="ECO:0000313" key="3">
    <source>
        <dbReference type="EMBL" id="OBJ89651.1"/>
    </source>
</evidence>
<feature type="signal peptide" evidence="1">
    <location>
        <begin position="1"/>
        <end position="33"/>
    </location>
</feature>
<dbReference type="Gene3D" id="3.90.70.10">
    <property type="entry name" value="Cysteine proteinases"/>
    <property type="match status" value="1"/>
</dbReference>
<protein>
    <recommendedName>
        <fullName evidence="2">Peptidase C39-like domain-containing protein</fullName>
    </recommendedName>
</protein>
<accession>A0A1A3L0E3</accession>
<dbReference type="EMBL" id="LZLM01000017">
    <property type="protein sequence ID" value="OBJ89651.1"/>
    <property type="molecule type" value="Genomic_DNA"/>
</dbReference>
<evidence type="ECO:0000256" key="1">
    <source>
        <dbReference type="SAM" id="SignalP"/>
    </source>
</evidence>
<sequence>MRTWWKVAATVIVAAGIAAAAAASVALCQAANATGMYGDPAAAAPYWRMQSFDDCALMAAADVIGQLTGLEPAEQDVIAVAQRLPSQVRPGPLYAAGYGTEPADIPLLLAQYGVHGGLDSGREALERYLAEGHKVIAGVNAELLWGLPVQNRDESGNPTSDHAVVVTGVDLAHGTVHLNDSGNPRGRDETVPIDVFRAAWATGGDQLVVTAETR</sequence>
<name>A0A1A3L0E3_MYCAS</name>
<dbReference type="InterPro" id="IPR039564">
    <property type="entry name" value="Peptidase_C39-like"/>
</dbReference>
<dbReference type="RefSeq" id="WP_065138452.1">
    <property type="nucleotide sequence ID" value="NZ_LZLM01000017.1"/>
</dbReference>